<proteinExistence type="predicted"/>
<evidence type="ECO:0000313" key="2">
    <source>
        <dbReference type="Proteomes" id="UP000028668"/>
    </source>
</evidence>
<accession>A0A076G7V6</accession>
<protein>
    <submittedName>
        <fullName evidence="1">Uncharacterized protein</fullName>
    </submittedName>
</protein>
<sequence length="109" mass="12668">MRRHTYKADPHSEGVCLCGEVRSQDVHDRIVWRRSVRDGLWHSGPVNGVRYRCYSRLRTRASWKAQFSTEVVGGQPQWKTLGPEHEIVTLDRAKAICEEHRESLEVRNG</sequence>
<organism evidence="1 2">
    <name type="scientific">Mycobacterium phage YungJamal</name>
    <dbReference type="NCBI Taxonomy" id="1505226"/>
    <lineage>
        <taxon>Viruses</taxon>
        <taxon>Duplodnaviria</taxon>
        <taxon>Heunggongvirae</taxon>
        <taxon>Uroviricota</taxon>
        <taxon>Caudoviricetes</taxon>
        <taxon>Corndogvirus</taxon>
        <taxon>Mycobacterium phage Corndog</taxon>
    </lineage>
</organism>
<name>A0A076G7V6_BPMCO</name>
<reference evidence="1" key="1">
    <citation type="submission" date="2014-05" db="EMBL/GenBank/DDBJ databases">
        <authorList>
            <person name="Pacey E."/>
            <person name="Bowman C.A."/>
            <person name="Russell D.A."/>
            <person name="Pope W.H."/>
            <person name="Jacobs-Sera D."/>
            <person name="Hendrix R.W."/>
            <person name="Hatfull G.F."/>
        </authorList>
    </citation>
    <scope>NUCLEOTIDE SEQUENCE [LARGE SCALE GENOMIC DNA]</scope>
</reference>
<evidence type="ECO:0000313" key="1">
    <source>
        <dbReference type="EMBL" id="AII28342.1"/>
    </source>
</evidence>
<gene>
    <name evidence="1" type="primary">103</name>
    <name evidence="1" type="ORF">PBI_YUNGJAMAL_103</name>
</gene>
<dbReference type="Proteomes" id="UP000028668">
    <property type="component" value="Segment"/>
</dbReference>
<dbReference type="EMBL" id="KJ829260">
    <property type="protein sequence ID" value="AII28342.1"/>
    <property type="molecule type" value="Genomic_DNA"/>
</dbReference>